<evidence type="ECO:0000313" key="11">
    <source>
        <dbReference type="Proteomes" id="UP000031829"/>
    </source>
</evidence>
<feature type="domain" description="ABC transmembrane type-2" evidence="9">
    <location>
        <begin position="152"/>
        <end position="375"/>
    </location>
</feature>
<keyword evidence="4 8" id="KW-1003">Cell membrane</keyword>
<reference evidence="10 11" key="1">
    <citation type="journal article" date="2015" name="Genome Announc.">
        <title>Complete genome sequences for 35 biothreat assay-relevant bacillus species.</title>
        <authorList>
            <person name="Johnson S.L."/>
            <person name="Daligault H.E."/>
            <person name="Davenport K.W."/>
            <person name="Jaissle J."/>
            <person name="Frey K.G."/>
            <person name="Ladner J.T."/>
            <person name="Broomall S.M."/>
            <person name="Bishop-Lilly K.A."/>
            <person name="Bruce D.C."/>
            <person name="Gibbons H.S."/>
            <person name="Coyne S.R."/>
            <person name="Lo C.C."/>
            <person name="Meincke L."/>
            <person name="Munk A.C."/>
            <person name="Koroleva G.I."/>
            <person name="Rosenzweig C.N."/>
            <person name="Palacios G.F."/>
            <person name="Redden C.L."/>
            <person name="Minogue T.D."/>
            <person name="Chain P.S."/>
        </authorList>
    </citation>
    <scope>NUCLEOTIDE SEQUENCE [LARGE SCALE GENOMIC DNA]</scope>
    <source>
        <strain evidence="11">ATCC 14581 / DSM 32 / JCM 2506 / NBRC 15308 / NCIMB 9376 / NCTC 10342 / NRRL B-14308 / VKM B-512</strain>
    </source>
</reference>
<dbReference type="PANTHER" id="PTHR30294:SF45">
    <property type="entry name" value="LINEARMYCIN RESISTANCE PERMEASE PROTEIN LNRN"/>
    <property type="match status" value="1"/>
</dbReference>
<evidence type="ECO:0000256" key="7">
    <source>
        <dbReference type="ARBA" id="ARBA00023136"/>
    </source>
</evidence>
<feature type="transmembrane region" description="Helical" evidence="8">
    <location>
        <begin position="297"/>
        <end position="315"/>
    </location>
</feature>
<dbReference type="PRINTS" id="PR00164">
    <property type="entry name" value="ABC2TRNSPORT"/>
</dbReference>
<keyword evidence="7 8" id="KW-0472">Membrane</keyword>
<feature type="transmembrane region" description="Helical" evidence="8">
    <location>
        <begin position="350"/>
        <end position="370"/>
    </location>
</feature>
<comment type="similarity">
    <text evidence="2 8">Belongs to the ABC-2 integral membrane protein family.</text>
</comment>
<keyword evidence="3 8" id="KW-0813">Transport</keyword>
<evidence type="ECO:0000259" key="9">
    <source>
        <dbReference type="PROSITE" id="PS51012"/>
    </source>
</evidence>
<dbReference type="Proteomes" id="UP000031829">
    <property type="component" value="Chromosome"/>
</dbReference>
<keyword evidence="6 8" id="KW-1133">Transmembrane helix</keyword>
<organism evidence="10 11">
    <name type="scientific">Priestia megaterium (strain ATCC 14581 / DSM 32 / CCUG 1817 / JCM 2506 / NBRC 15308 / NCIMB 9376 / NCTC 10342 / NRRL B-14308 / VKM B-512 / Ford 19)</name>
    <name type="common">Bacillus megaterium</name>
    <dbReference type="NCBI Taxonomy" id="1348623"/>
    <lineage>
        <taxon>Bacteria</taxon>
        <taxon>Bacillati</taxon>
        <taxon>Bacillota</taxon>
        <taxon>Bacilli</taxon>
        <taxon>Bacillales</taxon>
        <taxon>Bacillaceae</taxon>
        <taxon>Priestia</taxon>
    </lineage>
</organism>
<dbReference type="PROSITE" id="PS51012">
    <property type="entry name" value="ABC_TM2"/>
    <property type="match status" value="1"/>
</dbReference>
<dbReference type="AlphaFoldDB" id="A0A0B6AIL7"/>
<evidence type="ECO:0000256" key="8">
    <source>
        <dbReference type="RuleBase" id="RU361157"/>
    </source>
</evidence>
<dbReference type="PANTHER" id="PTHR30294">
    <property type="entry name" value="MEMBRANE COMPONENT OF ABC TRANSPORTER YHHJ-RELATED"/>
    <property type="match status" value="1"/>
</dbReference>
<evidence type="ECO:0000313" key="10">
    <source>
        <dbReference type="EMBL" id="AJI24740.1"/>
    </source>
</evidence>
<dbReference type="Pfam" id="PF12698">
    <property type="entry name" value="ABC2_membrane_3"/>
    <property type="match status" value="1"/>
</dbReference>
<sequence>MKNIMWLVTNMLRNMLLRNKRTLVLVIGLPIAGVLMSVLIYGNAGGTSVNIGVVNHDSTDITKDTVQFLKGLHKTNVKMLTDKEVDHEITSKKVDAVITFEKGFSDSVKANKPDHITITSIKGAEVTSFIKSYLYQYIDNISSLNQAAEGDDAAFKQMYENYQKAPFHVSTHALEDKGTDQNIVKQTIGYLIMFMLFSAVNLSALITKEKEQRTYFRLLASPVSARQYVISNVITNMILLTLQVMITLVCITTLFHVDMNIPVWQLFFILVLFGLVAIGLSLVIIAFTESSKAANGLQTLIITPTCLLSGCFFPPEFMPDVMQKIADFLPQTWVLSTLKSVQQGADLSSLWLNISILLAFALVFFLLSIYKLNRNNTVQKFI</sequence>
<proteinExistence type="inferred from homology"/>
<dbReference type="GeneID" id="93643072"/>
<dbReference type="RefSeq" id="WP_016764398.1">
    <property type="nucleotide sequence ID" value="NZ_BCVB01000010.1"/>
</dbReference>
<comment type="subcellular location">
    <subcellularLocation>
        <location evidence="1 8">Cell membrane</location>
        <topology evidence="1 8">Multi-pass membrane protein</topology>
    </subcellularLocation>
</comment>
<dbReference type="KEGG" id="bmeg:BG04_5109"/>
<dbReference type="EMBL" id="CP009920">
    <property type="protein sequence ID" value="AJI24740.1"/>
    <property type="molecule type" value="Genomic_DNA"/>
</dbReference>
<feature type="transmembrane region" description="Helical" evidence="8">
    <location>
        <begin position="228"/>
        <end position="257"/>
    </location>
</feature>
<feature type="transmembrane region" description="Helical" evidence="8">
    <location>
        <begin position="188"/>
        <end position="207"/>
    </location>
</feature>
<feature type="transmembrane region" description="Helical" evidence="8">
    <location>
        <begin position="263"/>
        <end position="285"/>
    </location>
</feature>
<dbReference type="HOGENOM" id="CLU_039483_0_2_9"/>
<evidence type="ECO:0000256" key="1">
    <source>
        <dbReference type="ARBA" id="ARBA00004651"/>
    </source>
</evidence>
<accession>A0A0B6AIL7</accession>
<name>A0A0B6AIL7_PRIM2</name>
<dbReference type="InterPro" id="IPR000412">
    <property type="entry name" value="ABC_2_transport"/>
</dbReference>
<comment type="caution">
    <text evidence="8">Lacks conserved residue(s) required for the propagation of feature annotation.</text>
</comment>
<dbReference type="InterPro" id="IPR047817">
    <property type="entry name" value="ABC2_TM_bact-type"/>
</dbReference>
<dbReference type="InterPro" id="IPR051449">
    <property type="entry name" value="ABC-2_transporter_component"/>
</dbReference>
<keyword evidence="5 8" id="KW-0812">Transmembrane</keyword>
<dbReference type="GO" id="GO:0140359">
    <property type="term" value="F:ABC-type transporter activity"/>
    <property type="evidence" value="ECO:0007669"/>
    <property type="project" value="InterPro"/>
</dbReference>
<protein>
    <recommendedName>
        <fullName evidence="8">Transport permease protein</fullName>
    </recommendedName>
</protein>
<evidence type="ECO:0000256" key="5">
    <source>
        <dbReference type="ARBA" id="ARBA00022692"/>
    </source>
</evidence>
<evidence type="ECO:0000256" key="3">
    <source>
        <dbReference type="ARBA" id="ARBA00022448"/>
    </source>
</evidence>
<dbReference type="Gene3D" id="3.40.1710.10">
    <property type="entry name" value="abc type-2 transporter like domain"/>
    <property type="match status" value="1"/>
</dbReference>
<evidence type="ECO:0000256" key="4">
    <source>
        <dbReference type="ARBA" id="ARBA00022475"/>
    </source>
</evidence>
<evidence type="ECO:0000256" key="6">
    <source>
        <dbReference type="ARBA" id="ARBA00022989"/>
    </source>
</evidence>
<dbReference type="InterPro" id="IPR013525">
    <property type="entry name" value="ABC2_TM"/>
</dbReference>
<evidence type="ECO:0000256" key="2">
    <source>
        <dbReference type="ARBA" id="ARBA00007783"/>
    </source>
</evidence>
<gene>
    <name evidence="10" type="ORF">BG04_5109</name>
</gene>
<dbReference type="GO" id="GO:0043190">
    <property type="term" value="C:ATP-binding cassette (ABC) transporter complex"/>
    <property type="evidence" value="ECO:0007669"/>
    <property type="project" value="InterPro"/>
</dbReference>